<accession>A0A9P4QZZ6</accession>
<feature type="domain" description="SWIM-type" evidence="3">
    <location>
        <begin position="199"/>
        <end position="271"/>
    </location>
</feature>
<sequence>MSLPSPRTLVTHLLASLPQPAPHASADTTTATPNNPLNGAPDSVKKQLLALHVLFPTEFLPALDLLDRGLVTRFRIRRLPKDPNPQEAAPSHTLRGPPESENTTAAPNETSASPSIQDIAPRPAQADEHPRLLRISEREGATIPRDRTPPALPQRQAAERGEDKEEMDTVYYVRSASHRSSSSSSSRFSVSSVDTLSHYEVRLRAWSCSCPAFAFNAFPSVHPEPGVPALDAHDDLGYVAPENGAAFGGLTLGAGMPPVCKHMLACVLGEQCAVFAGYVREREVSVGEAAGWAAGWGD</sequence>
<comment type="caution">
    <text evidence="4">The sequence shown here is derived from an EMBL/GenBank/DDBJ whole genome shotgun (WGS) entry which is preliminary data.</text>
</comment>
<dbReference type="EMBL" id="ML996151">
    <property type="protein sequence ID" value="KAF2734171.1"/>
    <property type="molecule type" value="Genomic_DNA"/>
</dbReference>
<feature type="compositionally biased region" description="Basic and acidic residues" evidence="2">
    <location>
        <begin position="125"/>
        <end position="148"/>
    </location>
</feature>
<protein>
    <recommendedName>
        <fullName evidence="3">SWIM-type domain-containing protein</fullName>
    </recommendedName>
</protein>
<dbReference type="PROSITE" id="PS50966">
    <property type="entry name" value="ZF_SWIM"/>
    <property type="match status" value="1"/>
</dbReference>
<keyword evidence="5" id="KW-1185">Reference proteome</keyword>
<evidence type="ECO:0000313" key="5">
    <source>
        <dbReference type="Proteomes" id="UP000799444"/>
    </source>
</evidence>
<organism evidence="4 5">
    <name type="scientific">Polyplosphaeria fusca</name>
    <dbReference type="NCBI Taxonomy" id="682080"/>
    <lineage>
        <taxon>Eukaryota</taxon>
        <taxon>Fungi</taxon>
        <taxon>Dikarya</taxon>
        <taxon>Ascomycota</taxon>
        <taxon>Pezizomycotina</taxon>
        <taxon>Dothideomycetes</taxon>
        <taxon>Pleosporomycetidae</taxon>
        <taxon>Pleosporales</taxon>
        <taxon>Tetraplosphaeriaceae</taxon>
        <taxon>Polyplosphaeria</taxon>
    </lineage>
</organism>
<dbReference type="InterPro" id="IPR007527">
    <property type="entry name" value="Znf_SWIM"/>
</dbReference>
<reference evidence="4" key="1">
    <citation type="journal article" date="2020" name="Stud. Mycol.">
        <title>101 Dothideomycetes genomes: a test case for predicting lifestyles and emergence of pathogens.</title>
        <authorList>
            <person name="Haridas S."/>
            <person name="Albert R."/>
            <person name="Binder M."/>
            <person name="Bloem J."/>
            <person name="Labutti K."/>
            <person name="Salamov A."/>
            <person name="Andreopoulos B."/>
            <person name="Baker S."/>
            <person name="Barry K."/>
            <person name="Bills G."/>
            <person name="Bluhm B."/>
            <person name="Cannon C."/>
            <person name="Castanera R."/>
            <person name="Culley D."/>
            <person name="Daum C."/>
            <person name="Ezra D."/>
            <person name="Gonzalez J."/>
            <person name="Henrissat B."/>
            <person name="Kuo A."/>
            <person name="Liang C."/>
            <person name="Lipzen A."/>
            <person name="Lutzoni F."/>
            <person name="Magnuson J."/>
            <person name="Mondo S."/>
            <person name="Nolan M."/>
            <person name="Ohm R."/>
            <person name="Pangilinan J."/>
            <person name="Park H.-J."/>
            <person name="Ramirez L."/>
            <person name="Alfaro M."/>
            <person name="Sun H."/>
            <person name="Tritt A."/>
            <person name="Yoshinaga Y."/>
            <person name="Zwiers L.-H."/>
            <person name="Turgeon B."/>
            <person name="Goodwin S."/>
            <person name="Spatafora J."/>
            <person name="Crous P."/>
            <person name="Grigoriev I."/>
        </authorList>
    </citation>
    <scope>NUCLEOTIDE SEQUENCE</scope>
    <source>
        <strain evidence="4">CBS 125425</strain>
    </source>
</reference>
<evidence type="ECO:0000259" key="3">
    <source>
        <dbReference type="PROSITE" id="PS50966"/>
    </source>
</evidence>
<evidence type="ECO:0000256" key="2">
    <source>
        <dbReference type="SAM" id="MobiDB-lite"/>
    </source>
</evidence>
<dbReference type="OrthoDB" id="5413281at2759"/>
<name>A0A9P4QZZ6_9PLEO</name>
<keyword evidence="1" id="KW-0479">Metal-binding</keyword>
<feature type="compositionally biased region" description="Polar residues" evidence="2">
    <location>
        <begin position="100"/>
        <end position="116"/>
    </location>
</feature>
<feature type="region of interest" description="Disordered" evidence="2">
    <location>
        <begin position="19"/>
        <end position="40"/>
    </location>
</feature>
<dbReference type="GO" id="GO:0008270">
    <property type="term" value="F:zinc ion binding"/>
    <property type="evidence" value="ECO:0007669"/>
    <property type="project" value="UniProtKB-KW"/>
</dbReference>
<gene>
    <name evidence="4" type="ORF">EJ04DRAFT_564454</name>
</gene>
<dbReference type="Proteomes" id="UP000799444">
    <property type="component" value="Unassembled WGS sequence"/>
</dbReference>
<keyword evidence="1" id="KW-0863">Zinc-finger</keyword>
<keyword evidence="1" id="KW-0862">Zinc</keyword>
<dbReference type="AlphaFoldDB" id="A0A9P4QZZ6"/>
<evidence type="ECO:0000313" key="4">
    <source>
        <dbReference type="EMBL" id="KAF2734171.1"/>
    </source>
</evidence>
<feature type="compositionally biased region" description="Polar residues" evidence="2">
    <location>
        <begin position="26"/>
        <end position="37"/>
    </location>
</feature>
<evidence type="ECO:0000256" key="1">
    <source>
        <dbReference type="PROSITE-ProRule" id="PRU00325"/>
    </source>
</evidence>
<feature type="region of interest" description="Disordered" evidence="2">
    <location>
        <begin position="80"/>
        <end position="167"/>
    </location>
</feature>
<proteinExistence type="predicted"/>